<comment type="caution">
    <text evidence="3">The sequence shown here is derived from an EMBL/GenBank/DDBJ whole genome shotgun (WGS) entry which is preliminary data.</text>
</comment>
<dbReference type="InterPro" id="IPR022389">
    <property type="entry name" value="PRTRC_protein-D"/>
</dbReference>
<organism evidence="3 4">
    <name type="scientific">Spectribacter acetivorans</name>
    <dbReference type="NCBI Taxonomy" id="3075603"/>
    <lineage>
        <taxon>Bacteria</taxon>
        <taxon>Pseudomonadati</taxon>
        <taxon>Pseudomonadota</taxon>
        <taxon>Gammaproteobacteria</taxon>
        <taxon>Salinisphaerales</taxon>
        <taxon>Salinisphaeraceae</taxon>
        <taxon>Spectribacter</taxon>
    </lineage>
</organism>
<dbReference type="SUPFAM" id="SSF53067">
    <property type="entry name" value="Actin-like ATPase domain"/>
    <property type="match status" value="2"/>
</dbReference>
<accession>A0ABU3BBV5</accession>
<dbReference type="Proteomes" id="UP001259982">
    <property type="component" value="Unassembled WGS sequence"/>
</dbReference>
<evidence type="ECO:0000259" key="1">
    <source>
        <dbReference type="Pfam" id="PF17989"/>
    </source>
</evidence>
<sequence>MTTIRAIDTGFGNTKFSMCGTRNPGGLVCHTFPSLVSEPGKGAAGAEVIGGKRNTVQVQVDGQVYEVGPDVEQLMGHRDARSLHRDYAKTNEYMALTRGALYYMNVPEIDLLVLGLPVNAGESRYKDLKERMTGVHDLDGTRQVNVKNVMVVAQPIGGFADYAWQKGILQAINDEVNLLIDVGFFTLDWVVAKGSQPVGSRCGAYDAGVSEVLSRVNAAIRKDLDCDDISMNRLDQGLRKGEIRLFGKTYPMGPFVEEASSAIEEGLNTLQAKVGATDDIDNIFLCGGGAELYTSAIRARFPRHEVVSVIEPVMANVRGFQLLGELATPKSAATKGVAA</sequence>
<evidence type="ECO:0000313" key="4">
    <source>
        <dbReference type="Proteomes" id="UP001259982"/>
    </source>
</evidence>
<name>A0ABU3BBV5_9GAMM</name>
<gene>
    <name evidence="3" type="ORF">RM531_15865</name>
</gene>
<protein>
    <submittedName>
        <fullName evidence="3">PRTRC system protein D</fullName>
    </submittedName>
</protein>
<dbReference type="Gene3D" id="3.30.420.40">
    <property type="match status" value="2"/>
</dbReference>
<dbReference type="EMBL" id="JAVRHY010000028">
    <property type="protein sequence ID" value="MDT0619945.1"/>
    <property type="molecule type" value="Genomic_DNA"/>
</dbReference>
<evidence type="ECO:0000313" key="3">
    <source>
        <dbReference type="EMBL" id="MDT0619945.1"/>
    </source>
</evidence>
<reference evidence="3 4" key="1">
    <citation type="submission" date="2023-09" db="EMBL/GenBank/DDBJ databases">
        <authorList>
            <person name="Rey-Velasco X."/>
        </authorList>
    </citation>
    <scope>NUCLEOTIDE SEQUENCE [LARGE SCALE GENOMIC DNA]</scope>
    <source>
        <strain evidence="3 4">P385</strain>
    </source>
</reference>
<keyword evidence="4" id="KW-1185">Reference proteome</keyword>
<dbReference type="Pfam" id="PF21522">
    <property type="entry name" value="MreB-like_C"/>
    <property type="match status" value="1"/>
</dbReference>
<dbReference type="InterPro" id="IPR043129">
    <property type="entry name" value="ATPase_NBD"/>
</dbReference>
<dbReference type="NCBIfam" id="TIGR03739">
    <property type="entry name" value="PRTRC_D"/>
    <property type="match status" value="1"/>
</dbReference>
<dbReference type="InterPro" id="IPR040607">
    <property type="entry name" value="ALP_N"/>
</dbReference>
<dbReference type="RefSeq" id="WP_311660690.1">
    <property type="nucleotide sequence ID" value="NZ_JAVRHY010000028.1"/>
</dbReference>
<feature type="domain" description="Actin homologue MreB-like C-terminal" evidence="2">
    <location>
        <begin position="179"/>
        <end position="296"/>
    </location>
</feature>
<evidence type="ECO:0000259" key="2">
    <source>
        <dbReference type="Pfam" id="PF21522"/>
    </source>
</evidence>
<proteinExistence type="predicted"/>
<dbReference type="Pfam" id="PF17989">
    <property type="entry name" value="ALP_N"/>
    <property type="match status" value="1"/>
</dbReference>
<feature type="domain" description="Actin-like protein N-terminal" evidence="1">
    <location>
        <begin position="6"/>
        <end position="157"/>
    </location>
</feature>
<dbReference type="InterPro" id="IPR049067">
    <property type="entry name" value="MreB-like_C"/>
</dbReference>